<dbReference type="CDD" id="cd00332">
    <property type="entry name" value="PAL-HAL"/>
    <property type="match status" value="1"/>
</dbReference>
<dbReference type="InterPro" id="IPR008948">
    <property type="entry name" value="L-Aspartase-like"/>
</dbReference>
<dbReference type="GO" id="GO:0019557">
    <property type="term" value="P:L-histidine catabolic process to glutamate and formate"/>
    <property type="evidence" value="ECO:0007669"/>
    <property type="project" value="UniProtKB-UniPathway"/>
</dbReference>
<sequence length="508" mass="55921">MSALSISGESRSIQYFLPCLEGPVRVRLNADSKKAIHTSHSRLEQLLKKGKKIYGVTTGFGDLSKVTIDEENRQKLQLNLVRSHATGVGKSLDLGITRLILLLKLSTWAKGVSGVRFELVTLVRDLLNHDILPVIPRQGSVGASGDLAPLAHMSLPLIGEGLVHFQDRIMPAMLAMKEVDLQPLVLQPKEGISLINGTQVSTAIGIKACLEAENLLKMADLVGAISVEASLSSRSVFKSSIHKLKQHPGQRLVAANIWNLLRDSEIVLSHKDCDRVQDPYSFRCIPHVHGISRDNYNGARKIVQNEANSVSDNPLIMPNNQIMNSGHFHAESIAQAMDNLAIAIAELGSISERRLHYFMKGIEDRVPPFVASNPGIESGFMTAHITAASLVSENKVLTHPASVDTISTSGGQEDFVSMAPWAGRKCLRVIDNVRNILAIELLTSTTINELFHAPLKMARCTQPVIKLLKKHVHFSKGDRPLHTDIKIINDLIKTNRILSWVNKNYELK</sequence>
<protein>
    <recommendedName>
        <fullName evidence="2">histidine ammonia-lyase</fullName>
        <ecNumber evidence="2">4.3.1.3</ecNumber>
    </recommendedName>
</protein>
<dbReference type="PANTHER" id="PTHR10362">
    <property type="entry name" value="HISTIDINE AMMONIA-LYASE"/>
    <property type="match status" value="1"/>
</dbReference>
<organism evidence="6">
    <name type="scientific">marine metagenome</name>
    <dbReference type="NCBI Taxonomy" id="408172"/>
    <lineage>
        <taxon>unclassified sequences</taxon>
        <taxon>metagenomes</taxon>
        <taxon>ecological metagenomes</taxon>
    </lineage>
</organism>
<evidence type="ECO:0000256" key="5">
    <source>
        <dbReference type="ARBA" id="ARBA00049269"/>
    </source>
</evidence>
<dbReference type="GO" id="GO:0019556">
    <property type="term" value="P:L-histidine catabolic process to glutamate and formamide"/>
    <property type="evidence" value="ECO:0007669"/>
    <property type="project" value="UniProtKB-UniPathway"/>
</dbReference>
<comment type="pathway">
    <text evidence="1">Amino-acid degradation; L-histidine degradation into L-glutamate; N-formimidoyl-L-glutamate from L-histidine: step 1/3.</text>
</comment>
<dbReference type="AlphaFoldDB" id="A0A381NA66"/>
<evidence type="ECO:0000256" key="1">
    <source>
        <dbReference type="ARBA" id="ARBA00005113"/>
    </source>
</evidence>
<dbReference type="UniPathway" id="UPA00379">
    <property type="reaction ID" value="UER00549"/>
</dbReference>
<dbReference type="FunFam" id="1.10.275.10:FF:000005">
    <property type="entry name" value="Histidine ammonia-lyase"/>
    <property type="match status" value="1"/>
</dbReference>
<dbReference type="Pfam" id="PF00221">
    <property type="entry name" value="Lyase_aromatic"/>
    <property type="match status" value="1"/>
</dbReference>
<dbReference type="EC" id="4.3.1.3" evidence="2"/>
<dbReference type="NCBIfam" id="NF006871">
    <property type="entry name" value="PRK09367.1"/>
    <property type="match status" value="1"/>
</dbReference>
<dbReference type="NCBIfam" id="TIGR01225">
    <property type="entry name" value="hutH"/>
    <property type="match status" value="1"/>
</dbReference>
<evidence type="ECO:0000256" key="2">
    <source>
        <dbReference type="ARBA" id="ARBA00012994"/>
    </source>
</evidence>
<dbReference type="InterPro" id="IPR005921">
    <property type="entry name" value="HutH"/>
</dbReference>
<dbReference type="PROSITE" id="PS00488">
    <property type="entry name" value="PAL_HISTIDASE"/>
    <property type="match status" value="1"/>
</dbReference>
<name>A0A381NA66_9ZZZZ</name>
<dbReference type="EMBL" id="UINC01000219">
    <property type="protein sequence ID" value="SUZ51339.1"/>
    <property type="molecule type" value="Genomic_DNA"/>
</dbReference>
<dbReference type="InterPro" id="IPR024083">
    <property type="entry name" value="Fumarase/histidase_N"/>
</dbReference>
<evidence type="ECO:0000256" key="4">
    <source>
        <dbReference type="ARBA" id="ARBA00023239"/>
    </source>
</evidence>
<proteinExistence type="predicted"/>
<keyword evidence="3" id="KW-0369">Histidine metabolism</keyword>
<keyword evidence="4" id="KW-0456">Lyase</keyword>
<dbReference type="Gene3D" id="1.10.275.10">
    <property type="entry name" value="Fumarase/aspartase (N-terminal domain)"/>
    <property type="match status" value="1"/>
</dbReference>
<dbReference type="InterPro" id="IPR001106">
    <property type="entry name" value="Aromatic_Lyase"/>
</dbReference>
<evidence type="ECO:0000256" key="3">
    <source>
        <dbReference type="ARBA" id="ARBA00022808"/>
    </source>
</evidence>
<dbReference type="Gene3D" id="1.20.200.10">
    <property type="entry name" value="Fumarase/aspartase (Central domain)"/>
    <property type="match status" value="1"/>
</dbReference>
<comment type="catalytic activity">
    <reaction evidence="5">
        <text>L-histidine = trans-urocanate + NH4(+)</text>
        <dbReference type="Rhea" id="RHEA:21232"/>
        <dbReference type="ChEBI" id="CHEBI:17771"/>
        <dbReference type="ChEBI" id="CHEBI:28938"/>
        <dbReference type="ChEBI" id="CHEBI:57595"/>
        <dbReference type="EC" id="4.3.1.3"/>
    </reaction>
</comment>
<evidence type="ECO:0000313" key="6">
    <source>
        <dbReference type="EMBL" id="SUZ51339.1"/>
    </source>
</evidence>
<dbReference type="SUPFAM" id="SSF48557">
    <property type="entry name" value="L-aspartase-like"/>
    <property type="match status" value="1"/>
</dbReference>
<accession>A0A381NA66</accession>
<dbReference type="InterPro" id="IPR022313">
    <property type="entry name" value="Phe/His_NH3-lyase_AS"/>
</dbReference>
<dbReference type="GO" id="GO:0005737">
    <property type="term" value="C:cytoplasm"/>
    <property type="evidence" value="ECO:0007669"/>
    <property type="project" value="InterPro"/>
</dbReference>
<reference evidence="6" key="1">
    <citation type="submission" date="2018-05" db="EMBL/GenBank/DDBJ databases">
        <authorList>
            <person name="Lanie J.A."/>
            <person name="Ng W.-L."/>
            <person name="Kazmierczak K.M."/>
            <person name="Andrzejewski T.M."/>
            <person name="Davidsen T.M."/>
            <person name="Wayne K.J."/>
            <person name="Tettelin H."/>
            <person name="Glass J.I."/>
            <person name="Rusch D."/>
            <person name="Podicherti R."/>
            <person name="Tsui H.-C.T."/>
            <person name="Winkler M.E."/>
        </authorList>
    </citation>
    <scope>NUCLEOTIDE SEQUENCE</scope>
</reference>
<dbReference type="GO" id="GO:0004397">
    <property type="term" value="F:histidine ammonia-lyase activity"/>
    <property type="evidence" value="ECO:0007669"/>
    <property type="project" value="UniProtKB-EC"/>
</dbReference>
<gene>
    <name evidence="6" type="ORF">METZ01_LOCUS4193</name>
</gene>